<proteinExistence type="inferred from homology"/>
<protein>
    <recommendedName>
        <fullName evidence="4">phosphoglycolate phosphatase</fullName>
        <ecNumber evidence="4">3.1.3.18</ecNumber>
    </recommendedName>
</protein>
<dbReference type="OrthoDB" id="9782449at2"/>
<evidence type="ECO:0000256" key="2">
    <source>
        <dbReference type="ARBA" id="ARBA00004818"/>
    </source>
</evidence>
<dbReference type="STRING" id="1856405.BFC17_17585"/>
<sequence length="218" mass="24832">MKVDITKYDTIAFDCDGVILDSNKVKTDAFYHAMEPLSKEAAIAIRDYHVKNGGISRFKKFEWAIKQYLNDLEYQPTYERLLDSYAKEVESGLLNCQINPALDALKESTQHANWLVVSGGAQVELRDVFERRNLTQFFSEGIYGSPDSKDVIFSRELSLGTISGKSLFIGDSKYDYISSNRAGLDFVFVSEWTEVQDWREFCCENNIPSVDSLSELII</sequence>
<dbReference type="RefSeq" id="WP_070176322.1">
    <property type="nucleotide sequence ID" value="NZ_BMJR01000012.1"/>
</dbReference>
<evidence type="ECO:0000313" key="6">
    <source>
        <dbReference type="Proteomes" id="UP000176037"/>
    </source>
</evidence>
<dbReference type="InterPro" id="IPR036412">
    <property type="entry name" value="HAD-like_sf"/>
</dbReference>
<comment type="similarity">
    <text evidence="3">Belongs to the HAD-like hydrolase superfamily. CbbY/CbbZ/Gph/YieH family.</text>
</comment>
<dbReference type="InterPro" id="IPR041492">
    <property type="entry name" value="HAD_2"/>
</dbReference>
<organism evidence="5 6">
    <name type="scientific">Alteromonas lipolytica</name>
    <dbReference type="NCBI Taxonomy" id="1856405"/>
    <lineage>
        <taxon>Bacteria</taxon>
        <taxon>Pseudomonadati</taxon>
        <taxon>Pseudomonadota</taxon>
        <taxon>Gammaproteobacteria</taxon>
        <taxon>Alteromonadales</taxon>
        <taxon>Alteromonadaceae</taxon>
        <taxon>Alteromonas/Salinimonas group</taxon>
        <taxon>Alteromonas</taxon>
    </lineage>
</organism>
<dbReference type="AlphaFoldDB" id="A0A1E8FEW8"/>
<reference evidence="5 6" key="1">
    <citation type="submission" date="2016-09" db="EMBL/GenBank/DDBJ databases">
        <title>Alteromonas lipolytica, a new species isolated from sea water.</title>
        <authorList>
            <person name="Wu Y.-H."/>
            <person name="Cheng H."/>
            <person name="Xu X.-W."/>
        </authorList>
    </citation>
    <scope>NUCLEOTIDE SEQUENCE [LARGE SCALE GENOMIC DNA]</scope>
    <source>
        <strain evidence="5 6">JW12</strain>
    </source>
</reference>
<dbReference type="GO" id="GO:0006281">
    <property type="term" value="P:DNA repair"/>
    <property type="evidence" value="ECO:0007669"/>
    <property type="project" value="TreeGrafter"/>
</dbReference>
<evidence type="ECO:0000256" key="1">
    <source>
        <dbReference type="ARBA" id="ARBA00000830"/>
    </source>
</evidence>
<dbReference type="SFLD" id="SFLDG01129">
    <property type="entry name" value="C1.5:_HAD__Beta-PGM__Phosphata"/>
    <property type="match status" value="1"/>
</dbReference>
<accession>A0A1E8FEW8</accession>
<dbReference type="PANTHER" id="PTHR43434">
    <property type="entry name" value="PHOSPHOGLYCOLATE PHOSPHATASE"/>
    <property type="match status" value="1"/>
</dbReference>
<comment type="caution">
    <text evidence="5">The sequence shown here is derived from an EMBL/GenBank/DDBJ whole genome shotgun (WGS) entry which is preliminary data.</text>
</comment>
<name>A0A1E8FEW8_9ALTE</name>
<dbReference type="EC" id="3.1.3.18" evidence="4"/>
<dbReference type="Gene3D" id="1.10.150.240">
    <property type="entry name" value="Putative phosphatase, domain 2"/>
    <property type="match status" value="1"/>
</dbReference>
<comment type="catalytic activity">
    <reaction evidence="1">
        <text>2-phosphoglycolate + H2O = glycolate + phosphate</text>
        <dbReference type="Rhea" id="RHEA:14369"/>
        <dbReference type="ChEBI" id="CHEBI:15377"/>
        <dbReference type="ChEBI" id="CHEBI:29805"/>
        <dbReference type="ChEBI" id="CHEBI:43474"/>
        <dbReference type="ChEBI" id="CHEBI:58033"/>
        <dbReference type="EC" id="3.1.3.18"/>
    </reaction>
</comment>
<keyword evidence="6" id="KW-1185">Reference proteome</keyword>
<dbReference type="SUPFAM" id="SSF56784">
    <property type="entry name" value="HAD-like"/>
    <property type="match status" value="1"/>
</dbReference>
<gene>
    <name evidence="5" type="ORF">BFC17_17585</name>
</gene>
<dbReference type="PANTHER" id="PTHR43434:SF1">
    <property type="entry name" value="PHOSPHOGLYCOLATE PHOSPHATASE"/>
    <property type="match status" value="1"/>
</dbReference>
<dbReference type="Gene3D" id="3.40.50.1000">
    <property type="entry name" value="HAD superfamily/HAD-like"/>
    <property type="match status" value="1"/>
</dbReference>
<dbReference type="EMBL" id="MJIC01000011">
    <property type="protein sequence ID" value="OFI34449.1"/>
    <property type="molecule type" value="Genomic_DNA"/>
</dbReference>
<comment type="pathway">
    <text evidence="2">Organic acid metabolism; glycolate biosynthesis; glycolate from 2-phosphoglycolate: step 1/1.</text>
</comment>
<keyword evidence="5" id="KW-0378">Hydrolase</keyword>
<dbReference type="Proteomes" id="UP000176037">
    <property type="component" value="Unassembled WGS sequence"/>
</dbReference>
<dbReference type="GO" id="GO:0008967">
    <property type="term" value="F:phosphoglycolate phosphatase activity"/>
    <property type="evidence" value="ECO:0007669"/>
    <property type="project" value="UniProtKB-EC"/>
</dbReference>
<dbReference type="InterPro" id="IPR050155">
    <property type="entry name" value="HAD-like_hydrolase_sf"/>
</dbReference>
<dbReference type="Pfam" id="PF13419">
    <property type="entry name" value="HAD_2"/>
    <property type="match status" value="1"/>
</dbReference>
<evidence type="ECO:0000313" key="5">
    <source>
        <dbReference type="EMBL" id="OFI34449.1"/>
    </source>
</evidence>
<dbReference type="SFLD" id="SFLDS00003">
    <property type="entry name" value="Haloacid_Dehalogenase"/>
    <property type="match status" value="1"/>
</dbReference>
<dbReference type="InterPro" id="IPR023198">
    <property type="entry name" value="PGP-like_dom2"/>
</dbReference>
<evidence type="ECO:0000256" key="3">
    <source>
        <dbReference type="ARBA" id="ARBA00006171"/>
    </source>
</evidence>
<dbReference type="InterPro" id="IPR023214">
    <property type="entry name" value="HAD_sf"/>
</dbReference>
<evidence type="ECO:0000256" key="4">
    <source>
        <dbReference type="ARBA" id="ARBA00013078"/>
    </source>
</evidence>